<name>E6QW12_9ZZZZ</name>
<dbReference type="SUPFAM" id="SSF88723">
    <property type="entry name" value="PIN domain-like"/>
    <property type="match status" value="1"/>
</dbReference>
<evidence type="ECO:0000259" key="1">
    <source>
        <dbReference type="Pfam" id="PF01850"/>
    </source>
</evidence>
<proteinExistence type="predicted"/>
<sequence length="135" mass="15078">MTAHVYLLDTNVLLAALLVPERLPPEVVAGLTDSSNTVYFSAASIWEIAIKRSLNRADFEFSPQDIHCLARDTGFTELVVKSEDCYPIASLPWHHRDPFDRLLVAQAQSLPAYLLTTDGVLSRYSELVVHLTLKP</sequence>
<reference evidence="2" key="1">
    <citation type="submission" date="2009-10" db="EMBL/GenBank/DDBJ databases">
        <title>Diversity of trophic interactions inside an arsenic-rich microbial ecosystem.</title>
        <authorList>
            <person name="Bertin P.N."/>
            <person name="Heinrich-Salmeron A."/>
            <person name="Pelletier E."/>
            <person name="Goulhen-Chollet F."/>
            <person name="Arsene-Ploetze F."/>
            <person name="Gallien S."/>
            <person name="Calteau A."/>
            <person name="Vallenet D."/>
            <person name="Casiot C."/>
            <person name="Chane-Woon-Ming B."/>
            <person name="Giloteaux L."/>
            <person name="Barakat M."/>
            <person name="Bonnefoy V."/>
            <person name="Bruneel O."/>
            <person name="Chandler M."/>
            <person name="Cleiss J."/>
            <person name="Duran R."/>
            <person name="Elbaz-Poulichet F."/>
            <person name="Fonknechten N."/>
            <person name="Lauga B."/>
            <person name="Mornico D."/>
            <person name="Ortet P."/>
            <person name="Schaeffer C."/>
            <person name="Siguier P."/>
            <person name="Alexander Thil Smith A."/>
            <person name="Van Dorsselaer A."/>
            <person name="Weissenbach J."/>
            <person name="Medigue C."/>
            <person name="Le Paslier D."/>
        </authorList>
    </citation>
    <scope>NUCLEOTIDE SEQUENCE</scope>
</reference>
<dbReference type="InterPro" id="IPR052919">
    <property type="entry name" value="TA_system_RNase"/>
</dbReference>
<dbReference type="PANTHER" id="PTHR36173:SF2">
    <property type="entry name" value="RIBONUCLEASE VAPC16"/>
    <property type="match status" value="1"/>
</dbReference>
<evidence type="ECO:0000313" key="2">
    <source>
        <dbReference type="EMBL" id="CBI11435.1"/>
    </source>
</evidence>
<dbReference type="Gene3D" id="3.40.50.1010">
    <property type="entry name" value="5'-nuclease"/>
    <property type="match status" value="1"/>
</dbReference>
<dbReference type="InterPro" id="IPR041705">
    <property type="entry name" value="PIN_Sll0205"/>
</dbReference>
<feature type="domain" description="PIN" evidence="1">
    <location>
        <begin position="6"/>
        <end position="126"/>
    </location>
</feature>
<organism evidence="2">
    <name type="scientific">mine drainage metagenome</name>
    <dbReference type="NCBI Taxonomy" id="410659"/>
    <lineage>
        <taxon>unclassified sequences</taxon>
        <taxon>metagenomes</taxon>
        <taxon>ecological metagenomes</taxon>
    </lineage>
</organism>
<dbReference type="PANTHER" id="PTHR36173">
    <property type="entry name" value="RIBONUCLEASE VAPC16-RELATED"/>
    <property type="match status" value="1"/>
</dbReference>
<accession>E6QW12</accession>
<comment type="caution">
    <text evidence="2">The sequence shown here is derived from an EMBL/GenBank/DDBJ whole genome shotgun (WGS) entry which is preliminary data.</text>
</comment>
<dbReference type="EMBL" id="CABR01000144">
    <property type="protein sequence ID" value="CBI11435.1"/>
    <property type="molecule type" value="Genomic_DNA"/>
</dbReference>
<protein>
    <recommendedName>
        <fullName evidence="1">PIN domain-containing protein</fullName>
    </recommendedName>
</protein>
<dbReference type="AlphaFoldDB" id="E6QW12"/>
<dbReference type="InterPro" id="IPR029060">
    <property type="entry name" value="PIN-like_dom_sf"/>
</dbReference>
<dbReference type="InterPro" id="IPR002716">
    <property type="entry name" value="PIN_dom"/>
</dbReference>
<dbReference type="CDD" id="cd09872">
    <property type="entry name" value="PIN_Sll0205-like"/>
    <property type="match status" value="1"/>
</dbReference>
<dbReference type="Pfam" id="PF01850">
    <property type="entry name" value="PIN"/>
    <property type="match status" value="1"/>
</dbReference>
<gene>
    <name evidence="2" type="ORF">CARN7_2264</name>
</gene>